<evidence type="ECO:0000256" key="1">
    <source>
        <dbReference type="SAM" id="Phobius"/>
    </source>
</evidence>
<gene>
    <name evidence="2" type="ORF">SDC9_38033</name>
</gene>
<reference evidence="2" key="1">
    <citation type="submission" date="2019-08" db="EMBL/GenBank/DDBJ databases">
        <authorList>
            <person name="Kucharzyk K."/>
            <person name="Murdoch R.W."/>
            <person name="Higgins S."/>
            <person name="Loffler F."/>
        </authorList>
    </citation>
    <scope>NUCLEOTIDE SEQUENCE</scope>
</reference>
<feature type="transmembrane region" description="Helical" evidence="1">
    <location>
        <begin position="25"/>
        <end position="47"/>
    </location>
</feature>
<organism evidence="2">
    <name type="scientific">bioreactor metagenome</name>
    <dbReference type="NCBI Taxonomy" id="1076179"/>
    <lineage>
        <taxon>unclassified sequences</taxon>
        <taxon>metagenomes</taxon>
        <taxon>ecological metagenomes</taxon>
    </lineage>
</organism>
<keyword evidence="1" id="KW-0812">Transmembrane</keyword>
<dbReference type="EMBL" id="VSSQ01000344">
    <property type="protein sequence ID" value="MPL91946.1"/>
    <property type="molecule type" value="Genomic_DNA"/>
</dbReference>
<sequence length="157" mass="18705">MKNKKKVEKLIKEQKLKKEKKTNKILFSIFIAFIFASIVFNSVYYFWCDIKCYYQETFLWDKEVPRNYVCMNGDKHKPHETKAISINNNVFYVCSSKCAVEIKYHFSELAYSKDALTGKIIFKSNAFIGFKSKNQPDVVYFENKQNFKNYYSNLKNN</sequence>
<keyword evidence="1" id="KW-1133">Transmembrane helix</keyword>
<accession>A0A644VKW0</accession>
<evidence type="ECO:0008006" key="3">
    <source>
        <dbReference type="Google" id="ProtNLM"/>
    </source>
</evidence>
<evidence type="ECO:0000313" key="2">
    <source>
        <dbReference type="EMBL" id="MPL91946.1"/>
    </source>
</evidence>
<proteinExistence type="predicted"/>
<name>A0A644VKW0_9ZZZZ</name>
<protein>
    <recommendedName>
        <fullName evidence="3">TRASH domain-containing protein</fullName>
    </recommendedName>
</protein>
<comment type="caution">
    <text evidence="2">The sequence shown here is derived from an EMBL/GenBank/DDBJ whole genome shotgun (WGS) entry which is preliminary data.</text>
</comment>
<keyword evidence="1" id="KW-0472">Membrane</keyword>
<dbReference type="AlphaFoldDB" id="A0A644VKW0"/>